<name>A0A7I8LEN7_SPIIN</name>
<dbReference type="AlphaFoldDB" id="A0A7I8LEN7"/>
<dbReference type="Pfam" id="PF11955">
    <property type="entry name" value="PORR"/>
    <property type="match status" value="1"/>
</dbReference>
<dbReference type="GO" id="GO:0003723">
    <property type="term" value="F:RNA binding"/>
    <property type="evidence" value="ECO:0007669"/>
    <property type="project" value="InterPro"/>
</dbReference>
<proteinExistence type="predicted"/>
<dbReference type="EMBL" id="LR746277">
    <property type="protein sequence ID" value="CAA7408282.1"/>
    <property type="molecule type" value="Genomic_DNA"/>
</dbReference>
<evidence type="ECO:0000313" key="2">
    <source>
        <dbReference type="EMBL" id="CAA7408282.1"/>
    </source>
</evidence>
<feature type="domain" description="PORR" evidence="1">
    <location>
        <begin position="45"/>
        <end position="377"/>
    </location>
</feature>
<dbReference type="PANTHER" id="PTHR31476">
    <property type="entry name" value="PROTEIN WHAT'S THIS FACTOR 1 HOMOLOG, CHLOROPLASTIC"/>
    <property type="match status" value="1"/>
</dbReference>
<sequence length="391" mass="45031">MWRRWRRELWEMSPPFRQRDTPAAATASCCCIQMSPYVVVKMKRKKDPSLDGIEVINRSKDLRVISSLMTIMMASPEPGNAIPISAVSKMDRILEIPTRVATFLRRYPSFFEEFVGPQHNLPWFKPTDAAAELHGEEQLLFEQHQEELVDRVKRLIFMSREKRLPLQIVQGMQWYLGLPGDFTKRAEEFSQGKLRLVEVGDGVKWLTAAGSAEERILSALQRAALKKKTGDGSEPPSAIAFPLFPSKGVRLKQKIIAWLEDFQRIPYISPYEDSSSLHRSGRIAEKRLAGVLHELLSLFMDNSAERRKILCLRKHLGLSQKFYKAFEHHPHVFYLLLKNNTCTVVLKEPYCGSAAESGIEPHPLLDLRKKFVRLMIASELILRERRGRRRP</sequence>
<evidence type="ECO:0000259" key="1">
    <source>
        <dbReference type="Pfam" id="PF11955"/>
    </source>
</evidence>
<evidence type="ECO:0000313" key="3">
    <source>
        <dbReference type="Proteomes" id="UP000663760"/>
    </source>
</evidence>
<reference evidence="2" key="1">
    <citation type="submission" date="2020-02" db="EMBL/GenBank/DDBJ databases">
        <authorList>
            <person name="Scholz U."/>
            <person name="Mascher M."/>
            <person name="Fiebig A."/>
        </authorList>
    </citation>
    <scope>NUCLEOTIDE SEQUENCE</scope>
</reference>
<dbReference type="OrthoDB" id="627307at2759"/>
<dbReference type="Proteomes" id="UP000663760">
    <property type="component" value="Chromosome 14"/>
</dbReference>
<protein>
    <recommendedName>
        <fullName evidence="1">PORR domain-containing protein</fullName>
    </recommendedName>
</protein>
<organism evidence="2 3">
    <name type="scientific">Spirodela intermedia</name>
    <name type="common">Intermediate duckweed</name>
    <dbReference type="NCBI Taxonomy" id="51605"/>
    <lineage>
        <taxon>Eukaryota</taxon>
        <taxon>Viridiplantae</taxon>
        <taxon>Streptophyta</taxon>
        <taxon>Embryophyta</taxon>
        <taxon>Tracheophyta</taxon>
        <taxon>Spermatophyta</taxon>
        <taxon>Magnoliopsida</taxon>
        <taxon>Liliopsida</taxon>
        <taxon>Araceae</taxon>
        <taxon>Lemnoideae</taxon>
        <taxon>Spirodela</taxon>
    </lineage>
</organism>
<accession>A0A7I8LEN7</accession>
<dbReference type="PANTHER" id="PTHR31476:SF13">
    <property type="entry name" value="PROTEIN WHAT'S THIS FACTOR 9, MITOCHONDRIAL"/>
    <property type="match status" value="1"/>
</dbReference>
<keyword evidence="3" id="KW-1185">Reference proteome</keyword>
<dbReference type="InterPro" id="IPR021099">
    <property type="entry name" value="PORR_domain"/>
</dbReference>
<gene>
    <name evidence="2" type="ORF">SI8410_14018960</name>
</gene>
<dbReference type="InterPro" id="IPR045040">
    <property type="entry name" value="PORR_fam"/>
</dbReference>